<keyword evidence="5" id="KW-0812">Transmembrane</keyword>
<evidence type="ECO:0000313" key="7">
    <source>
        <dbReference type="EMBL" id="EPI07138.1"/>
    </source>
</evidence>
<keyword evidence="4" id="KW-0572">Peptidoglycan-anchor</keyword>
<dbReference type="Proteomes" id="UP000015750">
    <property type="component" value="Unassembled WGS sequence"/>
</dbReference>
<evidence type="ECO:0000313" key="8">
    <source>
        <dbReference type="Proteomes" id="UP000015750"/>
    </source>
</evidence>
<evidence type="ECO:0000256" key="4">
    <source>
        <dbReference type="ARBA" id="ARBA00023088"/>
    </source>
</evidence>
<keyword evidence="3" id="KW-0732">Signal</keyword>
<feature type="domain" description="Gram-positive cocci surface proteins LPxTG" evidence="6">
    <location>
        <begin position="42"/>
        <end position="78"/>
    </location>
</feature>
<sequence>TEQTVTYVYERKMLLITEQSIKKITQQPSLKNYKFVLPPYTDKNRGSYPKTGEKKETIFIILGSSMITIALTIVILGKIKDRKYK</sequence>
<protein>
    <submittedName>
        <fullName evidence="7">LPXTG-motif protein cell wall anchor domain protein</fullName>
    </submittedName>
</protein>
<keyword evidence="5" id="KW-1133">Transmembrane helix</keyword>
<evidence type="ECO:0000256" key="1">
    <source>
        <dbReference type="ARBA" id="ARBA00022512"/>
    </source>
</evidence>
<evidence type="ECO:0000256" key="2">
    <source>
        <dbReference type="ARBA" id="ARBA00022525"/>
    </source>
</evidence>
<proteinExistence type="predicted"/>
<dbReference type="NCBIfam" id="TIGR01167">
    <property type="entry name" value="LPXTG_anchor"/>
    <property type="match status" value="1"/>
</dbReference>
<keyword evidence="5" id="KW-0472">Membrane</keyword>
<comment type="caution">
    <text evidence="7">The sequence shown here is derived from an EMBL/GenBank/DDBJ whole genome shotgun (WGS) entry which is preliminary data.</text>
</comment>
<keyword evidence="2" id="KW-0964">Secreted</keyword>
<keyword evidence="1" id="KW-0134">Cell wall</keyword>
<feature type="non-terminal residue" evidence="7">
    <location>
        <position position="1"/>
    </location>
</feature>
<dbReference type="InterPro" id="IPR019931">
    <property type="entry name" value="LPXTG_anchor"/>
</dbReference>
<evidence type="ECO:0000256" key="3">
    <source>
        <dbReference type="ARBA" id="ARBA00022729"/>
    </source>
</evidence>
<name>A0ABC9THM8_ENTFL</name>
<dbReference type="AlphaFoldDB" id="A0ABC9THM8"/>
<gene>
    <name evidence="7" type="ORF">D358_02017</name>
</gene>
<evidence type="ECO:0000256" key="5">
    <source>
        <dbReference type="SAM" id="Phobius"/>
    </source>
</evidence>
<organism evidence="7 8">
    <name type="scientific">Enterococcus faecalis RP2S-4</name>
    <dbReference type="NCBI Taxonomy" id="1244145"/>
    <lineage>
        <taxon>Bacteria</taxon>
        <taxon>Bacillati</taxon>
        <taxon>Bacillota</taxon>
        <taxon>Bacilli</taxon>
        <taxon>Lactobacillales</taxon>
        <taxon>Enterococcaceae</taxon>
        <taxon>Enterococcus</taxon>
    </lineage>
</organism>
<reference evidence="7 8" key="1">
    <citation type="submission" date="2013-06" db="EMBL/GenBank/DDBJ databases">
        <authorList>
            <person name="Weinstock G."/>
            <person name="Sodergren E."/>
            <person name="Lobos E.A."/>
            <person name="Fulton L."/>
            <person name="Fulton R."/>
            <person name="Courtney L."/>
            <person name="Fronick C."/>
            <person name="O'Laughlin M."/>
            <person name="Godfrey J."/>
            <person name="Wilson R.M."/>
            <person name="Miner T."/>
            <person name="Farmer C."/>
            <person name="Delehaunty K."/>
            <person name="Cordes M."/>
            <person name="Minx P."/>
            <person name="Tomlinson C."/>
            <person name="Chen J."/>
            <person name="Wollam A."/>
            <person name="Pepin K.H."/>
            <person name="Bhonagiri V."/>
            <person name="Zhang X."/>
            <person name="Warren W."/>
            <person name="Mitreva M."/>
            <person name="Mardis E.R."/>
            <person name="Wilson R.K."/>
        </authorList>
    </citation>
    <scope>NUCLEOTIDE SEQUENCE [LARGE SCALE GENOMIC DNA]</scope>
    <source>
        <strain evidence="7 8">RP2S-4</strain>
    </source>
</reference>
<accession>A0ABC9THM8</accession>
<feature type="transmembrane region" description="Helical" evidence="5">
    <location>
        <begin position="57"/>
        <end position="77"/>
    </location>
</feature>
<evidence type="ECO:0000259" key="6">
    <source>
        <dbReference type="Pfam" id="PF00746"/>
    </source>
</evidence>
<dbReference type="EMBL" id="ATIR01000068">
    <property type="protein sequence ID" value="EPI07138.1"/>
    <property type="molecule type" value="Genomic_DNA"/>
</dbReference>
<dbReference type="Pfam" id="PF00746">
    <property type="entry name" value="Gram_pos_anchor"/>
    <property type="match status" value="1"/>
</dbReference>
<dbReference type="RefSeq" id="WP_016627473.1">
    <property type="nucleotide sequence ID" value="NZ_KE351821.1"/>
</dbReference>